<proteinExistence type="predicted"/>
<dbReference type="Gene3D" id="1.10.720.30">
    <property type="entry name" value="SAP domain"/>
    <property type="match status" value="1"/>
</dbReference>
<dbReference type="EMBL" id="PNHE01000017">
    <property type="protein sequence ID" value="PMC58329.1"/>
    <property type="molecule type" value="Genomic_DNA"/>
</dbReference>
<reference evidence="1 2" key="1">
    <citation type="submission" date="2017-09" db="EMBL/GenBank/DDBJ databases">
        <title>Bacterial strain isolated from the female urinary microbiota.</title>
        <authorList>
            <person name="Thomas-White K."/>
            <person name="Kumar N."/>
            <person name="Forster S."/>
            <person name="Putonti C."/>
            <person name="Lawley T."/>
            <person name="Wolfe A.J."/>
        </authorList>
    </citation>
    <scope>NUCLEOTIDE SEQUENCE [LARGE SCALE GENOMIC DNA]</scope>
    <source>
        <strain evidence="1 2">UMB0852</strain>
    </source>
</reference>
<dbReference type="Proteomes" id="UP000235682">
    <property type="component" value="Unassembled WGS sequence"/>
</dbReference>
<evidence type="ECO:0000313" key="1">
    <source>
        <dbReference type="EMBL" id="PMC58329.1"/>
    </source>
</evidence>
<dbReference type="RefSeq" id="WP_092086996.1">
    <property type="nucleotide sequence ID" value="NZ_FNEL01000084.1"/>
</dbReference>
<gene>
    <name evidence="1" type="ORF">CJ205_04945</name>
</gene>
<organism evidence="1 2">
    <name type="scientific">Dolosicoccus paucivorans</name>
    <dbReference type="NCBI Taxonomy" id="84521"/>
    <lineage>
        <taxon>Bacteria</taxon>
        <taxon>Bacillati</taxon>
        <taxon>Bacillota</taxon>
        <taxon>Bacilli</taxon>
        <taxon>Lactobacillales</taxon>
        <taxon>Aerococcaceae</taxon>
        <taxon>Dolosicoccus</taxon>
    </lineage>
</organism>
<keyword evidence="2" id="KW-1185">Reference proteome</keyword>
<dbReference type="AlphaFoldDB" id="A0A1G8PSU7"/>
<evidence type="ECO:0008006" key="3">
    <source>
        <dbReference type="Google" id="ProtNLM"/>
    </source>
</evidence>
<dbReference type="InterPro" id="IPR036361">
    <property type="entry name" value="SAP_dom_sf"/>
</dbReference>
<accession>A0A1G8PSU7</accession>
<dbReference type="OrthoDB" id="2180340at2"/>
<comment type="caution">
    <text evidence="1">The sequence shown here is derived from an EMBL/GenBank/DDBJ whole genome shotgun (WGS) entry which is preliminary data.</text>
</comment>
<evidence type="ECO:0000313" key="2">
    <source>
        <dbReference type="Proteomes" id="UP000235682"/>
    </source>
</evidence>
<protein>
    <recommendedName>
        <fullName evidence="3">Rho termination factor N-terminal domain-containing protein</fullName>
    </recommendedName>
</protein>
<sequence length="185" mass="21480">MTNLQKQVQTLYKNYPEMPYISPNRPLKEWLDGLDIGKSHLVAKRQMERFPNGLLPGDLILLWRISLGTFTTDSWYPKYFEYDYGINGPQSLDQLVDQGFARQMTAKESLTYQTAPQLKQLLKQKNVKGYSKLKKDELIQEVKEHFDDATLDQTISLRGYALTPKGEQALKDYPEPVERHPKKSL</sequence>
<name>A0A1G8PSU7_9LACT</name>